<dbReference type="EMBL" id="MU001739">
    <property type="protein sequence ID" value="KAF2801022.1"/>
    <property type="molecule type" value="Genomic_DNA"/>
</dbReference>
<name>A0A6A6XWX3_9PLEO</name>
<dbReference type="AlphaFoldDB" id="A0A6A6XWX3"/>
<gene>
    <name evidence="1" type="ORF">K505DRAFT_369767</name>
</gene>
<organism evidence="1 2">
    <name type="scientific">Melanomma pulvis-pyrius CBS 109.77</name>
    <dbReference type="NCBI Taxonomy" id="1314802"/>
    <lineage>
        <taxon>Eukaryota</taxon>
        <taxon>Fungi</taxon>
        <taxon>Dikarya</taxon>
        <taxon>Ascomycota</taxon>
        <taxon>Pezizomycotina</taxon>
        <taxon>Dothideomycetes</taxon>
        <taxon>Pleosporomycetidae</taxon>
        <taxon>Pleosporales</taxon>
        <taxon>Melanommataceae</taxon>
        <taxon>Melanomma</taxon>
    </lineage>
</organism>
<protein>
    <recommendedName>
        <fullName evidence="3">WW domain-containing protein</fullName>
    </recommendedName>
</protein>
<dbReference type="OrthoDB" id="5092031at2759"/>
<evidence type="ECO:0008006" key="3">
    <source>
        <dbReference type="Google" id="ProtNLM"/>
    </source>
</evidence>
<evidence type="ECO:0000313" key="1">
    <source>
        <dbReference type="EMBL" id="KAF2801022.1"/>
    </source>
</evidence>
<accession>A0A6A6XWX3</accession>
<keyword evidence="2" id="KW-1185">Reference proteome</keyword>
<proteinExistence type="predicted"/>
<reference evidence="1" key="1">
    <citation type="journal article" date="2020" name="Stud. Mycol.">
        <title>101 Dothideomycetes genomes: a test case for predicting lifestyles and emergence of pathogens.</title>
        <authorList>
            <person name="Haridas S."/>
            <person name="Albert R."/>
            <person name="Binder M."/>
            <person name="Bloem J."/>
            <person name="Labutti K."/>
            <person name="Salamov A."/>
            <person name="Andreopoulos B."/>
            <person name="Baker S."/>
            <person name="Barry K."/>
            <person name="Bills G."/>
            <person name="Bluhm B."/>
            <person name="Cannon C."/>
            <person name="Castanera R."/>
            <person name="Culley D."/>
            <person name="Daum C."/>
            <person name="Ezra D."/>
            <person name="Gonzalez J."/>
            <person name="Henrissat B."/>
            <person name="Kuo A."/>
            <person name="Liang C."/>
            <person name="Lipzen A."/>
            <person name="Lutzoni F."/>
            <person name="Magnuson J."/>
            <person name="Mondo S."/>
            <person name="Nolan M."/>
            <person name="Ohm R."/>
            <person name="Pangilinan J."/>
            <person name="Park H.-J."/>
            <person name="Ramirez L."/>
            <person name="Alfaro M."/>
            <person name="Sun H."/>
            <person name="Tritt A."/>
            <person name="Yoshinaga Y."/>
            <person name="Zwiers L.-H."/>
            <person name="Turgeon B."/>
            <person name="Goodwin S."/>
            <person name="Spatafora J."/>
            <person name="Crous P."/>
            <person name="Grigoriev I."/>
        </authorList>
    </citation>
    <scope>NUCLEOTIDE SEQUENCE</scope>
    <source>
        <strain evidence="1">CBS 109.77</strain>
    </source>
</reference>
<evidence type="ECO:0000313" key="2">
    <source>
        <dbReference type="Proteomes" id="UP000799757"/>
    </source>
</evidence>
<dbReference type="Proteomes" id="UP000799757">
    <property type="component" value="Unassembled WGS sequence"/>
</dbReference>
<sequence>MTTYHLGPLVGGTIIQYSNSAGQVYYHDTVAGTTSYTIPNGFEDGLGDTWALDTTKSWPQWNNNRTGRAVLIDPNPPPVRTYLDDISIKADLELLVRVPESGEEIFRRPIGDILRFIFPRSEGFSVVQETVAINTHPDACLFKVSQRPGGSLYKWEYMLVECKKQGQSWVVTEDHLLDHLQGNGNDSGNCYGMVQVGFDVQFYKYENSNFSKVGGRMHLINDANNVLAWGRYIKDNPMSFV</sequence>